<dbReference type="InterPro" id="IPR003718">
    <property type="entry name" value="OsmC/Ohr_fam"/>
</dbReference>
<accession>A0ABU6MB56</accession>
<gene>
    <name evidence="2" type="ORF">P4T90_02255</name>
</gene>
<dbReference type="SUPFAM" id="SSF82784">
    <property type="entry name" value="OsmC-like"/>
    <property type="match status" value="1"/>
</dbReference>
<dbReference type="Gene3D" id="3.30.300.20">
    <property type="match status" value="1"/>
</dbReference>
<comment type="caution">
    <text evidence="2">The sequence shown here is derived from an EMBL/GenBank/DDBJ whole genome shotgun (WGS) entry which is preliminary data.</text>
</comment>
<evidence type="ECO:0000313" key="2">
    <source>
        <dbReference type="EMBL" id="MED1201908.1"/>
    </source>
</evidence>
<proteinExistence type="predicted"/>
<dbReference type="Proteomes" id="UP001341444">
    <property type="component" value="Unassembled WGS sequence"/>
</dbReference>
<organism evidence="2 3">
    <name type="scientific">Heyndrickxia acidicola</name>
    <dbReference type="NCBI Taxonomy" id="209389"/>
    <lineage>
        <taxon>Bacteria</taxon>
        <taxon>Bacillati</taxon>
        <taxon>Bacillota</taxon>
        <taxon>Bacilli</taxon>
        <taxon>Bacillales</taxon>
        <taxon>Bacillaceae</taxon>
        <taxon>Heyndrickxia</taxon>
    </lineage>
</organism>
<sequence>MKLSVEWKGKMAFEGSTPSGHFLKMDASQEDGGQNSGARPTEMLLNALAGCTGIDIISILDKMRLNVSSFSMEVEGERASEHPKRFTDIHIHYVLEGELPEEKVHRAITLSKEKYCSVAHSLSAALTMSYEINGKKIKA</sequence>
<dbReference type="PANTHER" id="PTHR34352">
    <property type="entry name" value="PROTEIN YHFA"/>
    <property type="match status" value="1"/>
</dbReference>
<evidence type="ECO:0000256" key="1">
    <source>
        <dbReference type="SAM" id="MobiDB-lite"/>
    </source>
</evidence>
<dbReference type="InterPro" id="IPR015946">
    <property type="entry name" value="KH_dom-like_a/b"/>
</dbReference>
<keyword evidence="3" id="KW-1185">Reference proteome</keyword>
<evidence type="ECO:0000313" key="3">
    <source>
        <dbReference type="Proteomes" id="UP001341444"/>
    </source>
</evidence>
<reference evidence="2 3" key="1">
    <citation type="submission" date="2023-03" db="EMBL/GenBank/DDBJ databases">
        <title>Bacillus Genome Sequencing.</title>
        <authorList>
            <person name="Dunlap C."/>
        </authorList>
    </citation>
    <scope>NUCLEOTIDE SEQUENCE [LARGE SCALE GENOMIC DNA]</scope>
    <source>
        <strain evidence="2 3">B-23453</strain>
    </source>
</reference>
<dbReference type="InterPro" id="IPR036102">
    <property type="entry name" value="OsmC/Ohrsf"/>
</dbReference>
<dbReference type="Pfam" id="PF02566">
    <property type="entry name" value="OsmC"/>
    <property type="match status" value="1"/>
</dbReference>
<feature type="region of interest" description="Disordered" evidence="1">
    <location>
        <begin position="19"/>
        <end position="38"/>
    </location>
</feature>
<name>A0ABU6MB56_9BACI</name>
<protein>
    <submittedName>
        <fullName evidence="2">OsmC family protein</fullName>
    </submittedName>
</protein>
<dbReference type="EMBL" id="JARMAB010000004">
    <property type="protein sequence ID" value="MED1201908.1"/>
    <property type="molecule type" value="Genomic_DNA"/>
</dbReference>
<dbReference type="RefSeq" id="WP_066264431.1">
    <property type="nucleotide sequence ID" value="NZ_JARMAB010000004.1"/>
</dbReference>
<dbReference type="PANTHER" id="PTHR34352:SF1">
    <property type="entry name" value="PROTEIN YHFA"/>
    <property type="match status" value="1"/>
</dbReference>